<evidence type="ECO:0000313" key="3">
    <source>
        <dbReference type="Proteomes" id="UP000661918"/>
    </source>
</evidence>
<evidence type="ECO:0000313" key="2">
    <source>
        <dbReference type="EMBL" id="GGM02546.1"/>
    </source>
</evidence>
<gene>
    <name evidence="2" type="ORF">GCM10010841_08830</name>
</gene>
<organism evidence="2 3">
    <name type="scientific">Deinococcus aerophilus</name>
    <dbReference type="NCBI Taxonomy" id="522488"/>
    <lineage>
        <taxon>Bacteria</taxon>
        <taxon>Thermotogati</taxon>
        <taxon>Deinococcota</taxon>
        <taxon>Deinococci</taxon>
        <taxon>Deinococcales</taxon>
        <taxon>Deinococcaceae</taxon>
        <taxon>Deinococcus</taxon>
    </lineage>
</organism>
<reference evidence="3" key="1">
    <citation type="journal article" date="2019" name="Int. J. Syst. Evol. Microbiol.">
        <title>The Global Catalogue of Microorganisms (GCM) 10K type strain sequencing project: providing services to taxonomists for standard genome sequencing and annotation.</title>
        <authorList>
            <consortium name="The Broad Institute Genomics Platform"/>
            <consortium name="The Broad Institute Genome Sequencing Center for Infectious Disease"/>
            <person name="Wu L."/>
            <person name="Ma J."/>
        </authorList>
    </citation>
    <scope>NUCLEOTIDE SEQUENCE [LARGE SCALE GENOMIC DNA]</scope>
    <source>
        <strain evidence="3">JCM 15443</strain>
    </source>
</reference>
<feature type="domain" description="Putative endonuclease Z1" evidence="1">
    <location>
        <begin position="406"/>
        <end position="637"/>
    </location>
</feature>
<keyword evidence="3" id="KW-1185">Reference proteome</keyword>
<comment type="caution">
    <text evidence="2">The sequence shown here is derived from an EMBL/GenBank/DDBJ whole genome shotgun (WGS) entry which is preliminary data.</text>
</comment>
<dbReference type="InterPro" id="IPR018310">
    <property type="entry name" value="Put_endonuclease_Z1-dom"/>
</dbReference>
<accession>A0ABQ2GMG4</accession>
<dbReference type="Pfam" id="PF10593">
    <property type="entry name" value="Z1"/>
    <property type="match status" value="1"/>
</dbReference>
<keyword evidence="2" id="KW-0255">Endonuclease</keyword>
<evidence type="ECO:0000259" key="1">
    <source>
        <dbReference type="Pfam" id="PF10593"/>
    </source>
</evidence>
<proteinExistence type="predicted"/>
<keyword evidence="2" id="KW-0540">Nuclease</keyword>
<protein>
    <submittedName>
        <fullName evidence="2">Endonuclease</fullName>
    </submittedName>
</protein>
<dbReference type="Proteomes" id="UP000661918">
    <property type="component" value="Unassembled WGS sequence"/>
</dbReference>
<name>A0ABQ2GMG4_9DEIO</name>
<keyword evidence="2" id="KW-0378">Hydrolase</keyword>
<dbReference type="GO" id="GO:0004519">
    <property type="term" value="F:endonuclease activity"/>
    <property type="evidence" value="ECO:0007669"/>
    <property type="project" value="UniProtKB-KW"/>
</dbReference>
<sequence length="809" mass="88799">MAEDNRQTRIERAAEVAGDMLLAFRQTASQPAGPALVRQQAAQVLTSLEYEDELLDEVVREIERQQDISLEGFFLVPEGTGGVNDVAVWQPAATSPLLQRYLQQLEREAWSAEARVRLKRVTGNILGRCGNPAVIGPWSRRGMVVGDVQSGKTTSYVSLICAAIDAGYRNIVVLGGRTNDLRHQTQERIDLGVTGIESSGLNVARTRIGVGLIGQIPGLTMLSLTSQDHVAGNGNGKKGGDFDKRRANHNNIAGSAVRIAVIKKHATMIGHVADWLQANGELAAEPLLLIDDEADDASIDTNEPDESPTSINGAIRLLLQRAGRSTYVAYTATPYANVMIDPEARGEKHGEDLFPRDFIALLKPPPNYFGARRFLEEEDGLGHTVKVEDAGNWIGKESVVGDMPPSLRRAIREFVLVSAVRRVRRARLGLERQHESMLIHSSVRTGAHGKIHTQVQREVDRLQAGWDFPVAGPGEVPQVEAEFSETWNSLRDRQDPAQAVTWDELRPLITDVFERLTTETINGVTKKGLDYRRARSGPLTVIAIGGTKLSRGLTLEGLTTSYHLRASLQHDTLMQMCRWFGYRMGYEDLCRLHAPGDLLHAFTGIMESDEELRAELEDMAGMGATPLDFGIRIRTSPGMTVTGRTKLRHAVTVPLSLAGRTLEVTRTALVDATFNDDLMQGLVRELVQGRGQQRAGNAHVWDDVPWETLQGPLEAFRELSGTLTLGLNGKLARSLAYVRSAQNASPPRLRRWTVVLDGCSRCRRAAGGPRWCAPGGRHAFCSTCQESCPRCSTQGVVPARSACGRTRRV</sequence>
<dbReference type="EMBL" id="BMOM01000005">
    <property type="protein sequence ID" value="GGM02546.1"/>
    <property type="molecule type" value="Genomic_DNA"/>
</dbReference>